<dbReference type="Proteomes" id="UP000319148">
    <property type="component" value="Unassembled WGS sequence"/>
</dbReference>
<dbReference type="EMBL" id="VFIY01000005">
    <property type="protein sequence ID" value="TPD62049.1"/>
    <property type="molecule type" value="Genomic_DNA"/>
</dbReference>
<dbReference type="Gene3D" id="3.60.21.10">
    <property type="match status" value="1"/>
</dbReference>
<dbReference type="InterPro" id="IPR029052">
    <property type="entry name" value="Metallo-depent_PP-like"/>
</dbReference>
<name>A0A501PNM6_9PROT</name>
<comment type="caution">
    <text evidence="1">The sequence shown here is derived from an EMBL/GenBank/DDBJ whole genome shotgun (WGS) entry which is preliminary data.</text>
</comment>
<dbReference type="AlphaFoldDB" id="A0A501PNM6"/>
<dbReference type="OrthoDB" id="9807890at2"/>
<organism evidence="1 2">
    <name type="scientific">Emcibacter nanhaiensis</name>
    <dbReference type="NCBI Taxonomy" id="1505037"/>
    <lineage>
        <taxon>Bacteria</taxon>
        <taxon>Pseudomonadati</taxon>
        <taxon>Pseudomonadota</taxon>
        <taxon>Alphaproteobacteria</taxon>
        <taxon>Emcibacterales</taxon>
        <taxon>Emcibacteraceae</taxon>
        <taxon>Emcibacter</taxon>
    </lineage>
</organism>
<evidence type="ECO:0000313" key="2">
    <source>
        <dbReference type="Proteomes" id="UP000319148"/>
    </source>
</evidence>
<keyword evidence="2" id="KW-1185">Reference proteome</keyword>
<sequence length="234" mass="26311">MLLDKLYKKDKLVYLGNYFGSNDGNLETIDELLRSRREIMSMPSVYMPEDFVYLRGAKEEMFSKLLQLQFAPNPGEVMDWLLDHGMGAVIEAYGTKAHVARAISREGTLSITRWTNGLRREIYNHAGHGDLLKHLRRAAFSRDGKLLFVHASVDTSRPLDMQKDQFWWDNGRFDEIDGPFSGFTKVIRGYDHSNGGLSLDRAHTATVDSGCGRGGDLSAVCFSAEGEVLDRITA</sequence>
<accession>A0A501PNM6</accession>
<dbReference type="SUPFAM" id="SSF56300">
    <property type="entry name" value="Metallo-dependent phosphatases"/>
    <property type="match status" value="1"/>
</dbReference>
<reference evidence="2" key="1">
    <citation type="submission" date="2019-06" db="EMBL/GenBank/DDBJ databases">
        <title>The complete genome of Emcibacter congregatus ZYLT.</title>
        <authorList>
            <person name="Zhao Z."/>
        </authorList>
    </citation>
    <scope>NUCLEOTIDE SEQUENCE [LARGE SCALE GENOMIC DNA]</scope>
    <source>
        <strain evidence="2">MCCC 1A06723</strain>
    </source>
</reference>
<gene>
    <name evidence="1" type="ORF">FIV46_05675</name>
</gene>
<evidence type="ECO:0000313" key="1">
    <source>
        <dbReference type="EMBL" id="TPD62049.1"/>
    </source>
</evidence>
<protein>
    <submittedName>
        <fullName evidence="1">Uncharacterized protein</fullName>
    </submittedName>
</protein>
<proteinExistence type="predicted"/>